<accession>A0A7N0TNK8</accession>
<sequence length="72" mass="7673">MRPLARLWLDLARRTRSGSDPGNRGSLRHRSEGRLQCFGVGCFCASGAPPWASFIAPPVGSSSGSACRQQLA</sequence>
<protein>
    <submittedName>
        <fullName evidence="1">Uncharacterized protein</fullName>
    </submittedName>
</protein>
<dbReference type="AlphaFoldDB" id="A0A7N0TNK8"/>
<evidence type="ECO:0000313" key="2">
    <source>
        <dbReference type="Proteomes" id="UP000594263"/>
    </source>
</evidence>
<name>A0A7N0TNK8_KALFE</name>
<keyword evidence="2" id="KW-1185">Reference proteome</keyword>
<dbReference type="Gramene" id="Kaladp0040s0533.1.v1.1">
    <property type="protein sequence ID" value="Kaladp0040s0533.1.v1.1.CDS.1"/>
    <property type="gene ID" value="Kaladp0040s0533.v1.1"/>
</dbReference>
<evidence type="ECO:0000313" key="1">
    <source>
        <dbReference type="EnsemblPlants" id="Kaladp0040s0533.1.v1.1.CDS.1"/>
    </source>
</evidence>
<proteinExistence type="predicted"/>
<dbReference type="EnsemblPlants" id="Kaladp0040s0533.1.v1.1">
    <property type="protein sequence ID" value="Kaladp0040s0533.1.v1.1.CDS.1"/>
    <property type="gene ID" value="Kaladp0040s0533.v1.1"/>
</dbReference>
<dbReference type="Proteomes" id="UP000594263">
    <property type="component" value="Unplaced"/>
</dbReference>
<reference evidence="1" key="1">
    <citation type="submission" date="2021-01" db="UniProtKB">
        <authorList>
            <consortium name="EnsemblPlants"/>
        </authorList>
    </citation>
    <scope>IDENTIFICATION</scope>
</reference>
<organism evidence="1 2">
    <name type="scientific">Kalanchoe fedtschenkoi</name>
    <name type="common">Lavender scallops</name>
    <name type="synonym">South American air plant</name>
    <dbReference type="NCBI Taxonomy" id="63787"/>
    <lineage>
        <taxon>Eukaryota</taxon>
        <taxon>Viridiplantae</taxon>
        <taxon>Streptophyta</taxon>
        <taxon>Embryophyta</taxon>
        <taxon>Tracheophyta</taxon>
        <taxon>Spermatophyta</taxon>
        <taxon>Magnoliopsida</taxon>
        <taxon>eudicotyledons</taxon>
        <taxon>Gunneridae</taxon>
        <taxon>Pentapetalae</taxon>
        <taxon>Saxifragales</taxon>
        <taxon>Crassulaceae</taxon>
        <taxon>Kalanchoe</taxon>
    </lineage>
</organism>